<proteinExistence type="predicted"/>
<comment type="caution">
    <text evidence="2">The sequence shown here is derived from an EMBL/GenBank/DDBJ whole genome shotgun (WGS) entry which is preliminary data.</text>
</comment>
<feature type="domain" description="HD" evidence="1">
    <location>
        <begin position="27"/>
        <end position="127"/>
    </location>
</feature>
<evidence type="ECO:0000313" key="2">
    <source>
        <dbReference type="EMBL" id="PIU68694.1"/>
    </source>
</evidence>
<dbReference type="Pfam" id="PF01966">
    <property type="entry name" value="HD"/>
    <property type="match status" value="1"/>
</dbReference>
<name>A0A2M7AMU9_UNCKA</name>
<reference evidence="3" key="1">
    <citation type="submission" date="2017-09" db="EMBL/GenBank/DDBJ databases">
        <title>Depth-based differentiation of microbial function through sediment-hosted aquifers and enrichment of novel symbionts in the deep terrestrial subsurface.</title>
        <authorList>
            <person name="Probst A.J."/>
            <person name="Ladd B."/>
            <person name="Jarett J.K."/>
            <person name="Geller-Mcgrath D.E."/>
            <person name="Sieber C.M.K."/>
            <person name="Emerson J.B."/>
            <person name="Anantharaman K."/>
            <person name="Thomas B.C."/>
            <person name="Malmstrom R."/>
            <person name="Stieglmeier M."/>
            <person name="Klingl A."/>
            <person name="Woyke T."/>
            <person name="Ryan C.M."/>
            <person name="Banfield J.F."/>
        </authorList>
    </citation>
    <scope>NUCLEOTIDE SEQUENCE [LARGE SCALE GENOMIC DNA]</scope>
</reference>
<dbReference type="Gene3D" id="1.10.3210.10">
    <property type="entry name" value="Hypothetical protein af1432"/>
    <property type="match status" value="1"/>
</dbReference>
<dbReference type="AlphaFoldDB" id="A0A2M7AMU9"/>
<dbReference type="InterPro" id="IPR006674">
    <property type="entry name" value="HD_domain"/>
</dbReference>
<sequence>MENNNRQSIWEKVEPLLLSGKQKDYLLHSRIVERAMKEIISGEGGQSDILIPAAILHDVGWSEVSPDLQLAEDEANKHRALVEHIEKAPPIIRKILSELGYDKDIIQKIIDLVIAHKFTDPKEKDKQMLIDADTLSDTYKESFYSDVKSYNSTSRKNWEFRSKNTFYTKTAREIFEKQLNERLKEIEEAESKINYSNRL</sequence>
<dbReference type="EMBL" id="PEWD01000062">
    <property type="protein sequence ID" value="PIU68694.1"/>
    <property type="molecule type" value="Genomic_DNA"/>
</dbReference>
<dbReference type="Proteomes" id="UP000229916">
    <property type="component" value="Unassembled WGS sequence"/>
</dbReference>
<organism evidence="2 3">
    <name type="scientific">candidate division WWE3 bacterium CG06_land_8_20_14_3_00_42_16</name>
    <dbReference type="NCBI Taxonomy" id="1975083"/>
    <lineage>
        <taxon>Bacteria</taxon>
        <taxon>Katanobacteria</taxon>
    </lineage>
</organism>
<dbReference type="SUPFAM" id="SSF109604">
    <property type="entry name" value="HD-domain/PDEase-like"/>
    <property type="match status" value="1"/>
</dbReference>
<protein>
    <recommendedName>
        <fullName evidence="1">HD domain-containing protein</fullName>
    </recommendedName>
</protein>
<evidence type="ECO:0000313" key="3">
    <source>
        <dbReference type="Proteomes" id="UP000229916"/>
    </source>
</evidence>
<accession>A0A2M7AMU9</accession>
<evidence type="ECO:0000259" key="1">
    <source>
        <dbReference type="Pfam" id="PF01966"/>
    </source>
</evidence>
<gene>
    <name evidence="2" type="ORF">COS81_02945</name>
</gene>